<evidence type="ECO:0000256" key="9">
    <source>
        <dbReference type="ARBA" id="ARBA00022792"/>
    </source>
</evidence>
<evidence type="ECO:0000256" key="7">
    <source>
        <dbReference type="ARBA" id="ARBA00022660"/>
    </source>
</evidence>
<feature type="transmembrane region" description="Helical" evidence="18">
    <location>
        <begin position="183"/>
        <end position="201"/>
    </location>
</feature>
<proteinExistence type="inferred from homology"/>
<protein>
    <recommendedName>
        <fullName evidence="5 18">NADH-ubiquinone oxidoreductase chain 2</fullName>
        <ecNumber evidence="4 18">7.1.1.2</ecNumber>
    </recommendedName>
</protein>
<evidence type="ECO:0000256" key="1">
    <source>
        <dbReference type="ARBA" id="ARBA00003257"/>
    </source>
</evidence>
<evidence type="ECO:0000256" key="5">
    <source>
        <dbReference type="ARBA" id="ARBA00021008"/>
    </source>
</evidence>
<keyword evidence="11 18" id="KW-0249">Electron transport</keyword>
<accession>A0A5B9REG5</accession>
<comment type="function">
    <text evidence="18">Core subunit of the mitochondrial membrane respiratory chain NADH dehydrogenase (Complex I) which catalyzes electron transfer from NADH through the respiratory chain, using ubiquinone as an electron acceptor. Essential for the catalytic activity and assembly of complex I.</text>
</comment>
<evidence type="ECO:0000256" key="4">
    <source>
        <dbReference type="ARBA" id="ARBA00012944"/>
    </source>
</evidence>
<dbReference type="InterPro" id="IPR050175">
    <property type="entry name" value="Complex_I_Subunit_2"/>
</dbReference>
<keyword evidence="10 18" id="KW-1278">Translocase</keyword>
<feature type="transmembrane region" description="Helical" evidence="18">
    <location>
        <begin position="291"/>
        <end position="315"/>
    </location>
</feature>
<keyword evidence="14 18" id="KW-0830">Ubiquinone</keyword>
<evidence type="ECO:0000313" key="20">
    <source>
        <dbReference type="EMBL" id="QEG58628.1"/>
    </source>
</evidence>
<evidence type="ECO:0000256" key="17">
    <source>
        <dbReference type="ARBA" id="ARBA00049551"/>
    </source>
</evidence>
<feature type="transmembrane region" description="Helical" evidence="18">
    <location>
        <begin position="125"/>
        <end position="149"/>
    </location>
</feature>
<keyword evidence="7 18" id="KW-0679">Respiratory chain</keyword>
<geneLocation type="mitochondrion" evidence="20"/>
<feature type="transmembrane region" description="Helical" evidence="18">
    <location>
        <begin position="5"/>
        <end position="21"/>
    </location>
</feature>
<sequence>MFAQSTILFSMLYMMSFILTISCSDWFLIWLGLEINMMSFIVLFYNRSSNSIEVSMKYFFIQSIGSGFLMLMFYSEFFWMDLVGLSVLVYKMGGGPFYYWFPPICESIGWGSCMLLMTAQKILPLLLVTFLVSNVLWLFISMSLVIGGLGSLNQKSMKRLLAYSSIHHIGWILSSNFVNESLWLVYLLMYSFMLGGVVYTLSKDKILEISQLGKVSMKMMFVMGMLSMGGMPPMLGFYMKWWLFYNLMMIDLSMLLLMLVMSVIMFYVYLRVVYQVVMGGGVTSSWKMVSMNLNLSSLDMFYLMGVHVGVVLWMVV</sequence>
<keyword evidence="6" id="KW-0813">Transport</keyword>
<name>A0A5B9REG5_9ARAC</name>
<feature type="domain" description="NADH:quinone oxidoreductase/Mrp antiporter transmembrane" evidence="19">
    <location>
        <begin position="24"/>
        <end position="72"/>
    </location>
</feature>
<keyword evidence="12 18" id="KW-1133">Transmembrane helix</keyword>
<evidence type="ECO:0000256" key="14">
    <source>
        <dbReference type="ARBA" id="ARBA00023075"/>
    </source>
</evidence>
<keyword evidence="13 18" id="KW-0520">NAD</keyword>
<dbReference type="GO" id="GO:0005743">
    <property type="term" value="C:mitochondrial inner membrane"/>
    <property type="evidence" value="ECO:0007669"/>
    <property type="project" value="UniProtKB-SubCell"/>
</dbReference>
<dbReference type="CTD" id="4536"/>
<evidence type="ECO:0000259" key="19">
    <source>
        <dbReference type="Pfam" id="PF00361"/>
    </source>
</evidence>
<evidence type="ECO:0000256" key="10">
    <source>
        <dbReference type="ARBA" id="ARBA00022967"/>
    </source>
</evidence>
<feature type="transmembrane region" description="Helical" evidence="18">
    <location>
        <begin position="247"/>
        <end position="270"/>
    </location>
</feature>
<feature type="transmembrane region" description="Helical" evidence="18">
    <location>
        <begin position="27"/>
        <end position="46"/>
    </location>
</feature>
<dbReference type="InterPro" id="IPR003917">
    <property type="entry name" value="NADH_UbQ_OxRdtase_chain2"/>
</dbReference>
<feature type="transmembrane region" description="Helical" evidence="18">
    <location>
        <begin position="58"/>
        <end position="77"/>
    </location>
</feature>
<dbReference type="GeneID" id="41796610"/>
<dbReference type="PRINTS" id="PR01436">
    <property type="entry name" value="NADHDHGNASE2"/>
</dbReference>
<feature type="transmembrane region" description="Helical" evidence="18">
    <location>
        <begin position="221"/>
        <end position="241"/>
    </location>
</feature>
<dbReference type="InterPro" id="IPR001750">
    <property type="entry name" value="ND/Mrp_TM"/>
</dbReference>
<dbReference type="PANTHER" id="PTHR46552">
    <property type="entry name" value="NADH-UBIQUINONE OXIDOREDUCTASE CHAIN 2"/>
    <property type="match status" value="1"/>
</dbReference>
<evidence type="ECO:0000256" key="18">
    <source>
        <dbReference type="RuleBase" id="RU003403"/>
    </source>
</evidence>
<feature type="domain" description="NADH:quinone oxidoreductase/Mrp antiporter transmembrane" evidence="19">
    <location>
        <begin position="78"/>
        <end position="264"/>
    </location>
</feature>
<evidence type="ECO:0000256" key="8">
    <source>
        <dbReference type="ARBA" id="ARBA00022692"/>
    </source>
</evidence>
<reference evidence="20" key="1">
    <citation type="submission" date="2019-02" db="EMBL/GenBank/DDBJ databases">
        <title>The complete mitochondrial genome of Cyclosa japonica.</title>
        <authorList>
            <person name="Yang W.-J."/>
            <person name="Xu K.-K."/>
            <person name="Yang D.-X."/>
            <person name="Li C."/>
        </authorList>
    </citation>
    <scope>NUCLEOTIDE SEQUENCE</scope>
</reference>
<dbReference type="PANTHER" id="PTHR46552:SF1">
    <property type="entry name" value="NADH-UBIQUINONE OXIDOREDUCTASE CHAIN 2"/>
    <property type="match status" value="1"/>
</dbReference>
<evidence type="ECO:0000256" key="11">
    <source>
        <dbReference type="ARBA" id="ARBA00022982"/>
    </source>
</evidence>
<keyword evidence="16 18" id="KW-0472">Membrane</keyword>
<evidence type="ECO:0000256" key="6">
    <source>
        <dbReference type="ARBA" id="ARBA00022448"/>
    </source>
</evidence>
<dbReference type="RefSeq" id="YP_009691848.1">
    <property type="nucleotide sequence ID" value="NC_044696.1"/>
</dbReference>
<dbReference type="Pfam" id="PF00361">
    <property type="entry name" value="Proton_antipo_M"/>
    <property type="match status" value="2"/>
</dbReference>
<comment type="catalytic activity">
    <reaction evidence="17 18">
        <text>a ubiquinone + NADH + 5 H(+)(in) = a ubiquinol + NAD(+) + 4 H(+)(out)</text>
        <dbReference type="Rhea" id="RHEA:29091"/>
        <dbReference type="Rhea" id="RHEA-COMP:9565"/>
        <dbReference type="Rhea" id="RHEA-COMP:9566"/>
        <dbReference type="ChEBI" id="CHEBI:15378"/>
        <dbReference type="ChEBI" id="CHEBI:16389"/>
        <dbReference type="ChEBI" id="CHEBI:17976"/>
        <dbReference type="ChEBI" id="CHEBI:57540"/>
        <dbReference type="ChEBI" id="CHEBI:57945"/>
        <dbReference type="EC" id="7.1.1.2"/>
    </reaction>
</comment>
<gene>
    <name evidence="20" type="primary">ND2</name>
</gene>
<evidence type="ECO:0000256" key="2">
    <source>
        <dbReference type="ARBA" id="ARBA00004448"/>
    </source>
</evidence>
<feature type="transmembrane region" description="Helical" evidence="18">
    <location>
        <begin position="97"/>
        <end position="118"/>
    </location>
</feature>
<dbReference type="GO" id="GO:0008137">
    <property type="term" value="F:NADH dehydrogenase (ubiquinone) activity"/>
    <property type="evidence" value="ECO:0007669"/>
    <property type="project" value="UniProtKB-EC"/>
</dbReference>
<evidence type="ECO:0000256" key="12">
    <source>
        <dbReference type="ARBA" id="ARBA00022989"/>
    </source>
</evidence>
<keyword evidence="9 18" id="KW-0999">Mitochondrion inner membrane</keyword>
<keyword evidence="8 18" id="KW-0812">Transmembrane</keyword>
<dbReference type="GO" id="GO:0006120">
    <property type="term" value="P:mitochondrial electron transport, NADH to ubiquinone"/>
    <property type="evidence" value="ECO:0007669"/>
    <property type="project" value="InterPro"/>
</dbReference>
<dbReference type="EMBL" id="MK512575">
    <property type="protein sequence ID" value="QEG58628.1"/>
    <property type="molecule type" value="Genomic_DNA"/>
</dbReference>
<dbReference type="AlphaFoldDB" id="A0A5B9REG5"/>
<dbReference type="EC" id="7.1.1.2" evidence="4 18"/>
<comment type="similarity">
    <text evidence="3 18">Belongs to the complex I subunit 2 family.</text>
</comment>
<evidence type="ECO:0000256" key="13">
    <source>
        <dbReference type="ARBA" id="ARBA00023027"/>
    </source>
</evidence>
<evidence type="ECO:0000256" key="15">
    <source>
        <dbReference type="ARBA" id="ARBA00023128"/>
    </source>
</evidence>
<comment type="subcellular location">
    <subcellularLocation>
        <location evidence="2 18">Mitochondrion inner membrane</location>
        <topology evidence="2 18">Multi-pass membrane protein</topology>
    </subcellularLocation>
</comment>
<keyword evidence="15 18" id="KW-0496">Mitochondrion</keyword>
<evidence type="ECO:0000256" key="3">
    <source>
        <dbReference type="ARBA" id="ARBA00007012"/>
    </source>
</evidence>
<evidence type="ECO:0000256" key="16">
    <source>
        <dbReference type="ARBA" id="ARBA00023136"/>
    </source>
</evidence>
<comment type="function">
    <text evidence="1">Core subunit of the mitochondrial membrane respiratory chain NADH dehydrogenase (Complex I) that is believed to belong to the minimal assembly required for catalysis. Complex I functions in the transfer of electrons from NADH to the respiratory chain. The immediate electron acceptor for the enzyme is believed to be ubiquinone.</text>
</comment>
<organism evidence="20">
    <name type="scientific">Cyclosa japonica</name>
    <dbReference type="NCBI Taxonomy" id="1112403"/>
    <lineage>
        <taxon>Eukaryota</taxon>
        <taxon>Metazoa</taxon>
        <taxon>Ecdysozoa</taxon>
        <taxon>Arthropoda</taxon>
        <taxon>Chelicerata</taxon>
        <taxon>Arachnida</taxon>
        <taxon>Araneae</taxon>
        <taxon>Araneomorphae</taxon>
        <taxon>Entelegynae</taxon>
        <taxon>Araneoidea</taxon>
        <taxon>Araneidae</taxon>
        <taxon>Cyclosa</taxon>
    </lineage>
</organism>